<gene>
    <name evidence="2" type="ORF">K469DRAFT_569400</name>
</gene>
<accession>A0A6A6ECW5</accession>
<name>A0A6A6ECW5_9PEZI</name>
<keyword evidence="1" id="KW-0472">Membrane</keyword>
<organism evidence="2 3">
    <name type="scientific">Zopfia rhizophila CBS 207.26</name>
    <dbReference type="NCBI Taxonomy" id="1314779"/>
    <lineage>
        <taxon>Eukaryota</taxon>
        <taxon>Fungi</taxon>
        <taxon>Dikarya</taxon>
        <taxon>Ascomycota</taxon>
        <taxon>Pezizomycotina</taxon>
        <taxon>Dothideomycetes</taxon>
        <taxon>Dothideomycetes incertae sedis</taxon>
        <taxon>Zopfiaceae</taxon>
        <taxon>Zopfia</taxon>
    </lineage>
</organism>
<keyword evidence="1" id="KW-0812">Transmembrane</keyword>
<dbReference type="Proteomes" id="UP000800200">
    <property type="component" value="Unassembled WGS sequence"/>
</dbReference>
<dbReference type="EMBL" id="ML994626">
    <property type="protein sequence ID" value="KAF2187656.1"/>
    <property type="molecule type" value="Genomic_DNA"/>
</dbReference>
<evidence type="ECO:0000313" key="3">
    <source>
        <dbReference type="Proteomes" id="UP000800200"/>
    </source>
</evidence>
<feature type="transmembrane region" description="Helical" evidence="1">
    <location>
        <begin position="16"/>
        <end position="39"/>
    </location>
</feature>
<sequence length="60" mass="7188">LYINYRGLNKVIRKNYFILLLISKILDYLVDLIRFTIILESNVVISRKWYSIHTITTLSI</sequence>
<proteinExistence type="predicted"/>
<keyword evidence="1" id="KW-1133">Transmembrane helix</keyword>
<protein>
    <submittedName>
        <fullName evidence="2">Uncharacterized protein</fullName>
    </submittedName>
</protein>
<feature type="non-terminal residue" evidence="2">
    <location>
        <position position="1"/>
    </location>
</feature>
<evidence type="ECO:0000313" key="2">
    <source>
        <dbReference type="EMBL" id="KAF2187656.1"/>
    </source>
</evidence>
<keyword evidence="3" id="KW-1185">Reference proteome</keyword>
<reference evidence="2" key="1">
    <citation type="journal article" date="2020" name="Stud. Mycol.">
        <title>101 Dothideomycetes genomes: a test case for predicting lifestyles and emergence of pathogens.</title>
        <authorList>
            <person name="Haridas S."/>
            <person name="Albert R."/>
            <person name="Binder M."/>
            <person name="Bloem J."/>
            <person name="Labutti K."/>
            <person name="Salamov A."/>
            <person name="Andreopoulos B."/>
            <person name="Baker S."/>
            <person name="Barry K."/>
            <person name="Bills G."/>
            <person name="Bluhm B."/>
            <person name="Cannon C."/>
            <person name="Castanera R."/>
            <person name="Culley D."/>
            <person name="Daum C."/>
            <person name="Ezra D."/>
            <person name="Gonzalez J."/>
            <person name="Henrissat B."/>
            <person name="Kuo A."/>
            <person name="Liang C."/>
            <person name="Lipzen A."/>
            <person name="Lutzoni F."/>
            <person name="Magnuson J."/>
            <person name="Mondo S."/>
            <person name="Nolan M."/>
            <person name="Ohm R."/>
            <person name="Pangilinan J."/>
            <person name="Park H.-J."/>
            <person name="Ramirez L."/>
            <person name="Alfaro M."/>
            <person name="Sun H."/>
            <person name="Tritt A."/>
            <person name="Yoshinaga Y."/>
            <person name="Zwiers L.-H."/>
            <person name="Turgeon B."/>
            <person name="Goodwin S."/>
            <person name="Spatafora J."/>
            <person name="Crous P."/>
            <person name="Grigoriev I."/>
        </authorList>
    </citation>
    <scope>NUCLEOTIDE SEQUENCE</scope>
    <source>
        <strain evidence="2">CBS 207.26</strain>
    </source>
</reference>
<dbReference type="OrthoDB" id="5599418at2759"/>
<evidence type="ECO:0000256" key="1">
    <source>
        <dbReference type="SAM" id="Phobius"/>
    </source>
</evidence>
<dbReference type="AlphaFoldDB" id="A0A6A6ECW5"/>